<dbReference type="Proteomes" id="UP000298218">
    <property type="component" value="Unassembled WGS sequence"/>
</dbReference>
<evidence type="ECO:0008006" key="3">
    <source>
        <dbReference type="Google" id="ProtNLM"/>
    </source>
</evidence>
<sequence>MSVVRSTLSSLVSVLADAVAPDSVAVSDGGDVPTDPVIVRVVSLDRVGRSRRDGPVLDLELAVAVLCTGPRSLENVEQMLAAVEGSSRYAVVPLQPSESGMNGLGFRVRVPVPLRMSEPQGPPVLEPLQVTTVIGRTLRGIVVGPDGHGLAGASIRSRASALAVVSDGSGGFSLLSTPDPVQDFIVEYHGQSLAVTAPIDPTLTLAWAPQQYRAE</sequence>
<dbReference type="AlphaFoldDB" id="A0A4Y8KNP1"/>
<dbReference type="EMBL" id="SOHQ01000042">
    <property type="protein sequence ID" value="TFD75738.1"/>
    <property type="molecule type" value="Genomic_DNA"/>
</dbReference>
<name>A0A4Y8KNP1_9MICO</name>
<gene>
    <name evidence="1" type="ORF">E3T53_14745</name>
</gene>
<dbReference type="InterPro" id="IPR008969">
    <property type="entry name" value="CarboxyPept-like_regulatory"/>
</dbReference>
<keyword evidence="2" id="KW-1185">Reference proteome</keyword>
<dbReference type="SUPFAM" id="SSF49464">
    <property type="entry name" value="Carboxypeptidase regulatory domain-like"/>
    <property type="match status" value="1"/>
</dbReference>
<proteinExistence type="predicted"/>
<dbReference type="RefSeq" id="WP_134173694.1">
    <property type="nucleotide sequence ID" value="NZ_SODI01000001.1"/>
</dbReference>
<accession>A0A4Y8KNP1</accession>
<organism evidence="1 2">
    <name type="scientific">Cryobacterium psychrophilum</name>
    <dbReference type="NCBI Taxonomy" id="41988"/>
    <lineage>
        <taxon>Bacteria</taxon>
        <taxon>Bacillati</taxon>
        <taxon>Actinomycetota</taxon>
        <taxon>Actinomycetes</taxon>
        <taxon>Micrococcales</taxon>
        <taxon>Microbacteriaceae</taxon>
        <taxon>Cryobacterium</taxon>
    </lineage>
</organism>
<comment type="caution">
    <text evidence="1">The sequence shown here is derived from an EMBL/GenBank/DDBJ whole genome shotgun (WGS) entry which is preliminary data.</text>
</comment>
<dbReference type="OrthoDB" id="5115670at2"/>
<protein>
    <recommendedName>
        <fullName evidence="3">Carboxypeptidase regulatory-like domain-containing protein</fullName>
    </recommendedName>
</protein>
<evidence type="ECO:0000313" key="2">
    <source>
        <dbReference type="Proteomes" id="UP000298218"/>
    </source>
</evidence>
<evidence type="ECO:0000313" key="1">
    <source>
        <dbReference type="EMBL" id="TFD75738.1"/>
    </source>
</evidence>
<reference evidence="1 2" key="1">
    <citation type="submission" date="2019-03" db="EMBL/GenBank/DDBJ databases">
        <title>Genomics of glacier-inhabiting Cryobacterium strains.</title>
        <authorList>
            <person name="Liu Q."/>
            <person name="Xin Y.-H."/>
        </authorList>
    </citation>
    <scope>NUCLEOTIDE SEQUENCE [LARGE SCALE GENOMIC DNA]</scope>
    <source>
        <strain evidence="1 2">CGMCC 1.4292</strain>
    </source>
</reference>